<comment type="caution">
    <text evidence="2">The sequence shown here is derived from an EMBL/GenBank/DDBJ whole genome shotgun (WGS) entry which is preliminary data.</text>
</comment>
<feature type="transmembrane region" description="Helical" evidence="1">
    <location>
        <begin position="14"/>
        <end position="40"/>
    </location>
</feature>
<dbReference type="EMBL" id="CAHIKZ030001112">
    <property type="protein sequence ID" value="CAE1253141.1"/>
    <property type="molecule type" value="Genomic_DNA"/>
</dbReference>
<accession>A0A812C2N3</accession>
<protein>
    <submittedName>
        <fullName evidence="2">Uncharacterized protein</fullName>
    </submittedName>
</protein>
<evidence type="ECO:0000313" key="3">
    <source>
        <dbReference type="Proteomes" id="UP000597762"/>
    </source>
</evidence>
<feature type="transmembrane region" description="Helical" evidence="1">
    <location>
        <begin position="133"/>
        <end position="154"/>
    </location>
</feature>
<proteinExistence type="predicted"/>
<keyword evidence="3" id="KW-1185">Reference proteome</keyword>
<feature type="transmembrane region" description="Helical" evidence="1">
    <location>
        <begin position="103"/>
        <end position="126"/>
    </location>
</feature>
<gene>
    <name evidence="2" type="ORF">SPHA_28280</name>
</gene>
<evidence type="ECO:0000313" key="2">
    <source>
        <dbReference type="EMBL" id="CAE1253141.1"/>
    </source>
</evidence>
<sequence length="189" mass="22618">MVQYPLTHTLSSPFFYAFFCSLSLSLFFLLSLSPPLYLSIPLSSRKPIRQIARQNERRDSGGHFINIFLSSFLSHQNIYPFFSSVLTYFFLSLFLSYPNISPFYLRFSFFLIQIYFLLISFSFSFFLIQIHLLFIYLILSYLNIFPFHLPSFFFLSFFHKYLFSCYLTYLSLKNIFLFLTNISTSFFFI</sequence>
<reference evidence="2" key="1">
    <citation type="submission" date="2021-01" db="EMBL/GenBank/DDBJ databases">
        <authorList>
            <person name="Li R."/>
            <person name="Bekaert M."/>
        </authorList>
    </citation>
    <scope>NUCLEOTIDE SEQUENCE</scope>
    <source>
        <strain evidence="2">Farmed</strain>
    </source>
</reference>
<keyword evidence="1" id="KW-0472">Membrane</keyword>
<dbReference type="AlphaFoldDB" id="A0A812C2N3"/>
<feature type="transmembrane region" description="Helical" evidence="1">
    <location>
        <begin position="78"/>
        <end position="97"/>
    </location>
</feature>
<keyword evidence="1" id="KW-0812">Transmembrane</keyword>
<evidence type="ECO:0000256" key="1">
    <source>
        <dbReference type="SAM" id="Phobius"/>
    </source>
</evidence>
<keyword evidence="1" id="KW-1133">Transmembrane helix</keyword>
<dbReference type="Proteomes" id="UP000597762">
    <property type="component" value="Unassembled WGS sequence"/>
</dbReference>
<organism evidence="2 3">
    <name type="scientific">Acanthosepion pharaonis</name>
    <name type="common">Pharaoh cuttlefish</name>
    <name type="synonym">Sepia pharaonis</name>
    <dbReference type="NCBI Taxonomy" id="158019"/>
    <lineage>
        <taxon>Eukaryota</taxon>
        <taxon>Metazoa</taxon>
        <taxon>Spiralia</taxon>
        <taxon>Lophotrochozoa</taxon>
        <taxon>Mollusca</taxon>
        <taxon>Cephalopoda</taxon>
        <taxon>Coleoidea</taxon>
        <taxon>Decapodiformes</taxon>
        <taxon>Sepiida</taxon>
        <taxon>Sepiina</taxon>
        <taxon>Sepiidae</taxon>
        <taxon>Acanthosepion</taxon>
    </lineage>
</organism>
<feature type="transmembrane region" description="Helical" evidence="1">
    <location>
        <begin position="166"/>
        <end position="188"/>
    </location>
</feature>
<name>A0A812C2N3_ACAPH</name>